<accession>E3GJE5</accession>
<dbReference type="KEGG" id="elm:ELI_0766"/>
<name>E3GJE5_9FIRM</name>
<protein>
    <submittedName>
        <fullName evidence="1">Uncharacterized protein</fullName>
    </submittedName>
</protein>
<dbReference type="AlphaFoldDB" id="E3GJE5"/>
<dbReference type="HOGENOM" id="CLU_3289830_0_0_9"/>
<keyword evidence="2" id="KW-1185">Reference proteome</keyword>
<dbReference type="Proteomes" id="UP000006873">
    <property type="component" value="Chromosome"/>
</dbReference>
<proteinExistence type="predicted"/>
<reference evidence="1 2" key="2">
    <citation type="journal article" date="2011" name="J. Bacteriol.">
        <title>Complete genome sequence of a carbon monoxide-utilizing acetogen, Eubacterium limosum KIST612.</title>
        <authorList>
            <person name="Roh H."/>
            <person name="Ko H.J."/>
            <person name="Kim D."/>
            <person name="Choi D.G."/>
            <person name="Park S."/>
            <person name="Kim S."/>
            <person name="Chang I.S."/>
            <person name="Choi I.G."/>
        </authorList>
    </citation>
    <scope>NUCLEOTIDE SEQUENCE [LARGE SCALE GENOMIC DNA]</scope>
    <source>
        <strain evidence="1 2">KIST612</strain>
    </source>
</reference>
<sequence>MPFDLTLIPLSSPKFQGKPNKKTVQDKTNHAQLYDTFIKC</sequence>
<gene>
    <name evidence="1" type="ordered locus">ELI_0766</name>
</gene>
<dbReference type="EMBL" id="CP002273">
    <property type="protein sequence ID" value="ADO35780.1"/>
    <property type="molecule type" value="Genomic_DNA"/>
</dbReference>
<evidence type="ECO:0000313" key="2">
    <source>
        <dbReference type="Proteomes" id="UP000006873"/>
    </source>
</evidence>
<reference key="1">
    <citation type="submission" date="2010-09" db="EMBL/GenBank/DDBJ databases">
        <authorList>
            <person name="Roh H."/>
            <person name="Ko H.-J."/>
            <person name="Kim D."/>
            <person name="Choi D.G."/>
            <person name="Park S."/>
            <person name="Kim S."/>
            <person name="Kim K.H."/>
            <person name="Chang I.S."/>
            <person name="Choi I.-G."/>
        </authorList>
    </citation>
    <scope>NUCLEOTIDE SEQUENCE</scope>
    <source>
        <strain>KIST612</strain>
    </source>
</reference>
<evidence type="ECO:0000313" key="1">
    <source>
        <dbReference type="EMBL" id="ADO35780.1"/>
    </source>
</evidence>
<organism evidence="1 2">
    <name type="scientific">Eubacterium callanderi</name>
    <dbReference type="NCBI Taxonomy" id="53442"/>
    <lineage>
        <taxon>Bacteria</taxon>
        <taxon>Bacillati</taxon>
        <taxon>Bacillota</taxon>
        <taxon>Clostridia</taxon>
        <taxon>Eubacteriales</taxon>
        <taxon>Eubacteriaceae</taxon>
        <taxon>Eubacterium</taxon>
    </lineage>
</organism>